<dbReference type="CDD" id="cd19086">
    <property type="entry name" value="AKR_AKR11C1"/>
    <property type="match status" value="1"/>
</dbReference>
<dbReference type="PANTHER" id="PTHR43312">
    <property type="entry name" value="D-THREO-ALDOSE 1-DEHYDROGENASE"/>
    <property type="match status" value="1"/>
</dbReference>
<accession>A0A1M7BDT6</accession>
<keyword evidence="4" id="KW-1185">Reference proteome</keyword>
<reference evidence="3 4" key="1">
    <citation type="submission" date="2016-11" db="EMBL/GenBank/DDBJ databases">
        <authorList>
            <person name="Jaros S."/>
            <person name="Januszkiewicz K."/>
            <person name="Wedrychowicz H."/>
        </authorList>
    </citation>
    <scope>NUCLEOTIDE SEQUENCE [LARGE SCALE GENOMIC DNA]</scope>
    <source>
        <strain evidence="3 4">DSM 16010</strain>
    </source>
</reference>
<sequence>MEYTESKSGLNFSRMALGCMNLPVEDEIAAEEIIEYALSQHINFFDTADLYQFGRNEETVGKILKRYQSRYNLYVGTKVGNEFDRSLQQKTGWNPGRKYIKAEIKMSLRRLGMDHIDLYQLHGGTIEDDMDDTILAFEELKSEGLIRSYGISSIRPNVIDHYYRKSNMDTLMLQLNPLDNRPEEFLEALDGITILARGPVMQGLFTDCHEYHLKEKFPDGIFNYPQEELSRIFAMLARHHDDLTALSFKYLIDKGAVIVTGVSTLEQLEKNLESLKKAAAMDENEMKTAEKLFKKERYEVHRL</sequence>
<keyword evidence="1" id="KW-0175">Coiled coil</keyword>
<dbReference type="InterPro" id="IPR053135">
    <property type="entry name" value="AKR2_Oxidoreductase"/>
</dbReference>
<feature type="coiled-coil region" evidence="1">
    <location>
        <begin position="265"/>
        <end position="292"/>
    </location>
</feature>
<name>A0A1M7BDT6_9BACL</name>
<dbReference type="InterPro" id="IPR036812">
    <property type="entry name" value="NAD(P)_OxRdtase_dom_sf"/>
</dbReference>
<dbReference type="Gene3D" id="3.20.20.100">
    <property type="entry name" value="NADP-dependent oxidoreductase domain"/>
    <property type="match status" value="1"/>
</dbReference>
<gene>
    <name evidence="3" type="ORF">SAMN02745189_00420</name>
</gene>
<evidence type="ECO:0000259" key="2">
    <source>
        <dbReference type="Pfam" id="PF00248"/>
    </source>
</evidence>
<dbReference type="OrthoDB" id="9773828at2"/>
<dbReference type="InterPro" id="IPR023210">
    <property type="entry name" value="NADP_OxRdtase_dom"/>
</dbReference>
<dbReference type="PRINTS" id="PR00069">
    <property type="entry name" value="ALDKETRDTASE"/>
</dbReference>
<dbReference type="STRING" id="1123231.SAMN02745189_00420"/>
<evidence type="ECO:0000313" key="4">
    <source>
        <dbReference type="Proteomes" id="UP000184206"/>
    </source>
</evidence>
<dbReference type="PANTHER" id="PTHR43312:SF1">
    <property type="entry name" value="NADP-DEPENDENT OXIDOREDUCTASE DOMAIN-CONTAINING PROTEIN"/>
    <property type="match status" value="1"/>
</dbReference>
<proteinExistence type="predicted"/>
<evidence type="ECO:0000256" key="1">
    <source>
        <dbReference type="SAM" id="Coils"/>
    </source>
</evidence>
<dbReference type="Pfam" id="PF00248">
    <property type="entry name" value="Aldo_ket_red"/>
    <property type="match status" value="1"/>
</dbReference>
<protein>
    <submittedName>
        <fullName evidence="3">Predicted oxidoreductase</fullName>
    </submittedName>
</protein>
<dbReference type="GO" id="GO:0016491">
    <property type="term" value="F:oxidoreductase activity"/>
    <property type="evidence" value="ECO:0007669"/>
    <property type="project" value="InterPro"/>
</dbReference>
<dbReference type="AlphaFoldDB" id="A0A1M7BDT6"/>
<evidence type="ECO:0000313" key="3">
    <source>
        <dbReference type="EMBL" id="SHL53198.1"/>
    </source>
</evidence>
<feature type="domain" description="NADP-dependent oxidoreductase" evidence="2">
    <location>
        <begin position="15"/>
        <end position="291"/>
    </location>
</feature>
<dbReference type="Proteomes" id="UP000184206">
    <property type="component" value="Unassembled WGS sequence"/>
</dbReference>
<dbReference type="RefSeq" id="WP_072707803.1">
    <property type="nucleotide sequence ID" value="NZ_FRCF01000002.1"/>
</dbReference>
<organism evidence="3 4">
    <name type="scientific">Lacicoccus alkaliphilus DSM 16010</name>
    <dbReference type="NCBI Taxonomy" id="1123231"/>
    <lineage>
        <taxon>Bacteria</taxon>
        <taxon>Bacillati</taxon>
        <taxon>Bacillota</taxon>
        <taxon>Bacilli</taxon>
        <taxon>Bacillales</taxon>
        <taxon>Salinicoccaceae</taxon>
        <taxon>Lacicoccus</taxon>
    </lineage>
</organism>
<dbReference type="InterPro" id="IPR020471">
    <property type="entry name" value="AKR"/>
</dbReference>
<dbReference type="EMBL" id="FRCF01000002">
    <property type="protein sequence ID" value="SHL53198.1"/>
    <property type="molecule type" value="Genomic_DNA"/>
</dbReference>
<dbReference type="SUPFAM" id="SSF51430">
    <property type="entry name" value="NAD(P)-linked oxidoreductase"/>
    <property type="match status" value="1"/>
</dbReference>